<dbReference type="InterPro" id="IPR011989">
    <property type="entry name" value="ARM-like"/>
</dbReference>
<evidence type="ECO:0000313" key="2">
    <source>
        <dbReference type="Proteomes" id="UP000010798"/>
    </source>
</evidence>
<dbReference type="eggNOG" id="COG1413">
    <property type="taxonomic scope" value="Bacteria"/>
</dbReference>
<dbReference type="STRING" id="886293.Sinac_4359"/>
<gene>
    <name evidence="1" type="ordered locus">Sinac_4359</name>
</gene>
<dbReference type="Proteomes" id="UP000010798">
    <property type="component" value="Chromosome"/>
</dbReference>
<accession>L0DI73</accession>
<dbReference type="InterPro" id="IPR016024">
    <property type="entry name" value="ARM-type_fold"/>
</dbReference>
<organism evidence="1 2">
    <name type="scientific">Singulisphaera acidiphila (strain ATCC BAA-1392 / DSM 18658 / VKM B-2454 / MOB10)</name>
    <dbReference type="NCBI Taxonomy" id="886293"/>
    <lineage>
        <taxon>Bacteria</taxon>
        <taxon>Pseudomonadati</taxon>
        <taxon>Planctomycetota</taxon>
        <taxon>Planctomycetia</taxon>
        <taxon>Isosphaerales</taxon>
        <taxon>Isosphaeraceae</taxon>
        <taxon>Singulisphaera</taxon>
    </lineage>
</organism>
<dbReference type="EMBL" id="CP003364">
    <property type="protein sequence ID" value="AGA28555.1"/>
    <property type="molecule type" value="Genomic_DNA"/>
</dbReference>
<dbReference type="KEGG" id="saci:Sinac_4359"/>
<keyword evidence="2" id="KW-1185">Reference proteome</keyword>
<reference evidence="1 2" key="1">
    <citation type="submission" date="2012-02" db="EMBL/GenBank/DDBJ databases">
        <title>Complete sequence of chromosome of Singulisphaera acidiphila DSM 18658.</title>
        <authorList>
            <consortium name="US DOE Joint Genome Institute (JGI-PGF)"/>
            <person name="Lucas S."/>
            <person name="Copeland A."/>
            <person name="Lapidus A."/>
            <person name="Glavina del Rio T."/>
            <person name="Dalin E."/>
            <person name="Tice H."/>
            <person name="Bruce D."/>
            <person name="Goodwin L."/>
            <person name="Pitluck S."/>
            <person name="Peters L."/>
            <person name="Ovchinnikova G."/>
            <person name="Chertkov O."/>
            <person name="Kyrpides N."/>
            <person name="Mavromatis K."/>
            <person name="Ivanova N."/>
            <person name="Brettin T."/>
            <person name="Detter J.C."/>
            <person name="Han C."/>
            <person name="Larimer F."/>
            <person name="Land M."/>
            <person name="Hauser L."/>
            <person name="Markowitz V."/>
            <person name="Cheng J.-F."/>
            <person name="Hugenholtz P."/>
            <person name="Woyke T."/>
            <person name="Wu D."/>
            <person name="Tindall B."/>
            <person name="Pomrenke H."/>
            <person name="Brambilla E."/>
            <person name="Klenk H.-P."/>
            <person name="Eisen J.A."/>
        </authorList>
    </citation>
    <scope>NUCLEOTIDE SEQUENCE [LARGE SCALE GENOMIC DNA]</scope>
    <source>
        <strain evidence="2">ATCC BAA-1392 / DSM 18658 / VKM B-2454 / MOB10</strain>
    </source>
</reference>
<dbReference type="SUPFAM" id="SSF48371">
    <property type="entry name" value="ARM repeat"/>
    <property type="match status" value="1"/>
</dbReference>
<dbReference type="Pfam" id="PF13646">
    <property type="entry name" value="HEAT_2"/>
    <property type="match status" value="1"/>
</dbReference>
<dbReference type="HOGENOM" id="CLU_086608_0_0_0"/>
<sequence length="269" mass="29745">MKSPDHDPRSVDELISAALSEPDEDCGRNSMWTLRWRGSREVFERASGLCRSFCPVERKLGVAILGQLGIPDRSFPKSCLGILLSMLEDEQDDGVIRSILFALAGLRMPEVIGPAARFRDDADPGVREGVVQAMMGHEDPVAIEVLIGLTRDQETYIRDWACFALGTQVEVDTPDVRGALAERLTDEDDDARCEAIVGLARRKDLRVIPPLLGALSSKLVWSLEVEAASLIADPRLYPELIALRGWWDVDEELLEEAILACSPRPEPLS</sequence>
<proteinExistence type="predicted"/>
<dbReference type="OrthoDB" id="278248at2"/>
<protein>
    <submittedName>
        <fullName evidence="1">HEAT repeat-containing protein</fullName>
    </submittedName>
</protein>
<name>L0DI73_SINAD</name>
<dbReference type="AlphaFoldDB" id="L0DI73"/>
<dbReference type="RefSeq" id="WP_015247678.1">
    <property type="nucleotide sequence ID" value="NC_019892.1"/>
</dbReference>
<evidence type="ECO:0000313" key="1">
    <source>
        <dbReference type="EMBL" id="AGA28555.1"/>
    </source>
</evidence>
<dbReference type="Gene3D" id="1.25.10.10">
    <property type="entry name" value="Leucine-rich Repeat Variant"/>
    <property type="match status" value="1"/>
</dbReference>